<comment type="caution">
    <text evidence="2">The sequence shown here is derived from an EMBL/GenBank/DDBJ whole genome shotgun (WGS) entry which is preliminary data.</text>
</comment>
<evidence type="ECO:0000313" key="2">
    <source>
        <dbReference type="EMBL" id="KAK7492250.1"/>
    </source>
</evidence>
<dbReference type="Proteomes" id="UP001519460">
    <property type="component" value="Unassembled WGS sequence"/>
</dbReference>
<evidence type="ECO:0000313" key="3">
    <source>
        <dbReference type="Proteomes" id="UP001519460"/>
    </source>
</evidence>
<keyword evidence="3" id="KW-1185">Reference proteome</keyword>
<accession>A0ABD0KZI1</accession>
<feature type="non-terminal residue" evidence="2">
    <location>
        <position position="96"/>
    </location>
</feature>
<feature type="compositionally biased region" description="Polar residues" evidence="1">
    <location>
        <begin position="51"/>
        <end position="60"/>
    </location>
</feature>
<evidence type="ECO:0000256" key="1">
    <source>
        <dbReference type="SAM" id="MobiDB-lite"/>
    </source>
</evidence>
<gene>
    <name evidence="2" type="ORF">BaRGS_00016547</name>
</gene>
<dbReference type="AlphaFoldDB" id="A0ABD0KZI1"/>
<sequence length="96" mass="10462">MACISHSDRDDALTLSQVHTPEPKHDSLNPTLLDSRRPTPPIQLKPGIVETTLSFSSTTPEPHPSKTPGHTGPEIPDSFATERKRSSSLFEPSAIH</sequence>
<protein>
    <submittedName>
        <fullName evidence="2">Uncharacterized protein</fullName>
    </submittedName>
</protein>
<reference evidence="2 3" key="1">
    <citation type="journal article" date="2023" name="Sci. Data">
        <title>Genome assembly of the Korean intertidal mud-creeper Batillaria attramentaria.</title>
        <authorList>
            <person name="Patra A.K."/>
            <person name="Ho P.T."/>
            <person name="Jun S."/>
            <person name="Lee S.J."/>
            <person name="Kim Y."/>
            <person name="Won Y.J."/>
        </authorList>
    </citation>
    <scope>NUCLEOTIDE SEQUENCE [LARGE SCALE GENOMIC DNA]</scope>
    <source>
        <strain evidence="2">Wonlab-2016</strain>
    </source>
</reference>
<name>A0ABD0KZI1_9CAEN</name>
<proteinExistence type="predicted"/>
<feature type="compositionally biased region" description="Basic and acidic residues" evidence="1">
    <location>
        <begin position="1"/>
        <end position="12"/>
    </location>
</feature>
<feature type="region of interest" description="Disordered" evidence="1">
    <location>
        <begin position="1"/>
        <end position="96"/>
    </location>
</feature>
<dbReference type="EMBL" id="JACVVK020000105">
    <property type="protein sequence ID" value="KAK7492250.1"/>
    <property type="molecule type" value="Genomic_DNA"/>
</dbReference>
<organism evidence="2 3">
    <name type="scientific">Batillaria attramentaria</name>
    <dbReference type="NCBI Taxonomy" id="370345"/>
    <lineage>
        <taxon>Eukaryota</taxon>
        <taxon>Metazoa</taxon>
        <taxon>Spiralia</taxon>
        <taxon>Lophotrochozoa</taxon>
        <taxon>Mollusca</taxon>
        <taxon>Gastropoda</taxon>
        <taxon>Caenogastropoda</taxon>
        <taxon>Sorbeoconcha</taxon>
        <taxon>Cerithioidea</taxon>
        <taxon>Batillariidae</taxon>
        <taxon>Batillaria</taxon>
    </lineage>
</organism>